<evidence type="ECO:0000313" key="1">
    <source>
        <dbReference type="EMBL" id="KKM70953.1"/>
    </source>
</evidence>
<comment type="caution">
    <text evidence="1">The sequence shown here is derived from an EMBL/GenBank/DDBJ whole genome shotgun (WGS) entry which is preliminary data.</text>
</comment>
<dbReference type="AlphaFoldDB" id="A0A0F9JMU3"/>
<organism evidence="1">
    <name type="scientific">marine sediment metagenome</name>
    <dbReference type="NCBI Taxonomy" id="412755"/>
    <lineage>
        <taxon>unclassified sequences</taxon>
        <taxon>metagenomes</taxon>
        <taxon>ecological metagenomes</taxon>
    </lineage>
</organism>
<gene>
    <name evidence="1" type="ORF">LCGC14_1435470</name>
</gene>
<protein>
    <submittedName>
        <fullName evidence="1">Uncharacterized protein</fullName>
    </submittedName>
</protein>
<sequence>MSDQPIPTRERCDMCGTRGWGFYSPLWKAVAGWRKDSILCVQCFGKLGDERNICWLDGLEIHPSSLNRHHGLIESGEWAGSIRKWKERDGK</sequence>
<name>A0A0F9JMU3_9ZZZZ</name>
<reference evidence="1" key="1">
    <citation type="journal article" date="2015" name="Nature">
        <title>Complex archaea that bridge the gap between prokaryotes and eukaryotes.</title>
        <authorList>
            <person name="Spang A."/>
            <person name="Saw J.H."/>
            <person name="Jorgensen S.L."/>
            <person name="Zaremba-Niedzwiedzka K."/>
            <person name="Martijn J."/>
            <person name="Lind A.E."/>
            <person name="van Eijk R."/>
            <person name="Schleper C."/>
            <person name="Guy L."/>
            <person name="Ettema T.J."/>
        </authorList>
    </citation>
    <scope>NUCLEOTIDE SEQUENCE</scope>
</reference>
<proteinExistence type="predicted"/>
<accession>A0A0F9JMU3</accession>
<dbReference type="EMBL" id="LAZR01009721">
    <property type="protein sequence ID" value="KKM70953.1"/>
    <property type="molecule type" value="Genomic_DNA"/>
</dbReference>